<accession>A0A561C306</accession>
<dbReference type="EMBL" id="VIVL01000005">
    <property type="protein sequence ID" value="TWD85565.1"/>
    <property type="molecule type" value="Genomic_DNA"/>
</dbReference>
<dbReference type="AlphaFoldDB" id="A0A561C306"/>
<proteinExistence type="predicted"/>
<organism evidence="1 2">
    <name type="scientific">Variovorax beijingensis</name>
    <dbReference type="NCBI Taxonomy" id="2496117"/>
    <lineage>
        <taxon>Bacteria</taxon>
        <taxon>Pseudomonadati</taxon>
        <taxon>Pseudomonadota</taxon>
        <taxon>Betaproteobacteria</taxon>
        <taxon>Burkholderiales</taxon>
        <taxon>Comamonadaceae</taxon>
        <taxon>Variovorax</taxon>
    </lineage>
</organism>
<reference evidence="1 2" key="1">
    <citation type="submission" date="2019-06" db="EMBL/GenBank/DDBJ databases">
        <title>Sorghum-associated microbial communities from plants grown in Nebraska, USA.</title>
        <authorList>
            <person name="Schachtman D."/>
        </authorList>
    </citation>
    <scope>NUCLEOTIDE SEQUENCE [LARGE SCALE GENOMIC DNA]</scope>
    <source>
        <strain evidence="1 2">T529</strain>
    </source>
</reference>
<dbReference type="OrthoDB" id="8840616at2"/>
<comment type="caution">
    <text evidence="1">The sequence shown here is derived from an EMBL/GenBank/DDBJ whole genome shotgun (WGS) entry which is preliminary data.</text>
</comment>
<sequence>MTVSLAASLIELAFGSELGASGDAGRNRCTLDGVTWQSLPDGAVELRVRRFEAMALRLASDPFVLEIGRIDAHELVARLRVEAGVPRLVSVQADRAEFSGLKLHGPLVLPPRIRKIREASQGATDAAAATPGDAAGHTAADAWHLAPLGEAEGTIRGQITDAHLLFDADVTVPFRGGQIDFNDATVEHVGPDSRMGVSRMGVYVDAPNGRSYLYQFASAPLAGVVFEHRGALLGPWVSERGKLQLQAFAESMLRQGHRGPGHGLTQQARLLLSRTSLSGELRLGEGLVAVPGLQMHLEGRHAIGLHSHSVGRGLKVEMASLAARDAAAAWQGAQMGFDRATAKLEIEILVEGPAMRFVLDVENGTVAGLRMDLQPGRPDGSEGG</sequence>
<dbReference type="RefSeq" id="WP_145744027.1">
    <property type="nucleotide sequence ID" value="NZ_VIVL01000005.1"/>
</dbReference>
<dbReference type="Proteomes" id="UP000319722">
    <property type="component" value="Unassembled WGS sequence"/>
</dbReference>
<evidence type="ECO:0000313" key="1">
    <source>
        <dbReference type="EMBL" id="TWD85565.1"/>
    </source>
</evidence>
<gene>
    <name evidence="1" type="ORF">FB547_10577</name>
</gene>
<protein>
    <submittedName>
        <fullName evidence="1">Uncharacterized protein</fullName>
    </submittedName>
</protein>
<name>A0A561C306_9BURK</name>
<evidence type="ECO:0000313" key="2">
    <source>
        <dbReference type="Proteomes" id="UP000319722"/>
    </source>
</evidence>